<dbReference type="GO" id="GO:0045127">
    <property type="term" value="F:N-acetylglucosamine kinase activity"/>
    <property type="evidence" value="ECO:0007669"/>
    <property type="project" value="InterPro"/>
</dbReference>
<organism evidence="2 3">
    <name type="scientific">Auraticoccus cholistanensis</name>
    <dbReference type="NCBI Taxonomy" id="2656650"/>
    <lineage>
        <taxon>Bacteria</taxon>
        <taxon>Bacillati</taxon>
        <taxon>Actinomycetota</taxon>
        <taxon>Actinomycetes</taxon>
        <taxon>Propionibacteriales</taxon>
        <taxon>Propionibacteriaceae</taxon>
        <taxon>Auraticoccus</taxon>
    </lineage>
</organism>
<comment type="caution">
    <text evidence="2">The sequence shown here is derived from an EMBL/GenBank/DDBJ whole genome shotgun (WGS) entry which is preliminary data.</text>
</comment>
<dbReference type="PANTHER" id="PTHR12862:SF0">
    <property type="entry name" value="N-ACETYL-D-GLUCOSAMINE KINASE"/>
    <property type="match status" value="1"/>
</dbReference>
<keyword evidence="2" id="KW-0418">Kinase</keyword>
<dbReference type="CDD" id="cd24007">
    <property type="entry name" value="ASKHA_NBD_eukNAGK-like"/>
    <property type="match status" value="1"/>
</dbReference>
<dbReference type="InterPro" id="IPR002731">
    <property type="entry name" value="ATPase_BadF"/>
</dbReference>
<sequence>MGGRLYLGVDGGGTKTALCLVDDHGRLLAEHRAPSVYYFNAGLELVGAVLVPAVTEVCRRAGVTPDDVTAAFVGLPGYGEASADLPALDAAPAAALGHDRYVCGNDMVCGWAGSLGGRDGINVVSGTGSVAYGERDGRSVRVGGWSELFSDEGSAYWIAVRGLQLFTRMSDGRLPPGPLLEVLRDHLGLAGDLDLVDLVVNRWGGDRATVAALCPRVVEAAGAGDEAAAAVLEEAAAELATLAAVTRRRLGFAEQETVAVSWSGGVFGAAPVREGFRRAVLAEHPATVLVTPLLSPVLGAAVHAARLAGTPLGEDAVARLAAAG</sequence>
<accession>A0A6A9V1Y2</accession>
<evidence type="ECO:0000313" key="3">
    <source>
        <dbReference type="Proteomes" id="UP000435304"/>
    </source>
</evidence>
<dbReference type="InterPro" id="IPR043129">
    <property type="entry name" value="ATPase_NBD"/>
</dbReference>
<feature type="domain" description="ATPase BadF/BadG/BcrA/BcrD type" evidence="1">
    <location>
        <begin position="7"/>
        <end position="304"/>
    </location>
</feature>
<gene>
    <name evidence="2" type="ORF">GC722_16340</name>
</gene>
<keyword evidence="2" id="KW-0808">Transferase</keyword>
<dbReference type="SUPFAM" id="SSF53067">
    <property type="entry name" value="Actin-like ATPase domain"/>
    <property type="match status" value="2"/>
</dbReference>
<dbReference type="PANTHER" id="PTHR12862">
    <property type="entry name" value="BADF TYPE ATPASE DOMAIN-CONTAINING PROTEIN"/>
    <property type="match status" value="1"/>
</dbReference>
<proteinExistence type="predicted"/>
<dbReference type="Proteomes" id="UP000435304">
    <property type="component" value="Unassembled WGS sequence"/>
</dbReference>
<dbReference type="EMBL" id="WPCU01000010">
    <property type="protein sequence ID" value="MVA77574.1"/>
    <property type="molecule type" value="Genomic_DNA"/>
</dbReference>
<protein>
    <submittedName>
        <fullName evidence="2">N-acetylglucosamine kinase</fullName>
    </submittedName>
</protein>
<dbReference type="Gene3D" id="3.30.420.40">
    <property type="match status" value="2"/>
</dbReference>
<dbReference type="InterPro" id="IPR039758">
    <property type="entry name" value="NAGK-like"/>
</dbReference>
<dbReference type="AlphaFoldDB" id="A0A6A9V1Y2"/>
<evidence type="ECO:0000313" key="2">
    <source>
        <dbReference type="EMBL" id="MVA77574.1"/>
    </source>
</evidence>
<evidence type="ECO:0000259" key="1">
    <source>
        <dbReference type="Pfam" id="PF01869"/>
    </source>
</evidence>
<reference evidence="2 3" key="1">
    <citation type="submission" date="2019-12" db="EMBL/GenBank/DDBJ databases">
        <title>Auraticoccus cholistani sp. nov., an actinomycete isolated from soil of Cholistan desert.</title>
        <authorList>
            <person name="Cheema M.T."/>
        </authorList>
    </citation>
    <scope>NUCLEOTIDE SEQUENCE [LARGE SCALE GENOMIC DNA]</scope>
    <source>
        <strain evidence="2 3">F435</strain>
    </source>
</reference>
<keyword evidence="3" id="KW-1185">Reference proteome</keyword>
<dbReference type="Pfam" id="PF01869">
    <property type="entry name" value="BcrAD_BadFG"/>
    <property type="match status" value="1"/>
</dbReference>
<name>A0A6A9V1Y2_9ACTN</name>